<keyword evidence="2" id="KW-1185">Reference proteome</keyword>
<comment type="caution">
    <text evidence="1">The sequence shown here is derived from an EMBL/GenBank/DDBJ whole genome shotgun (WGS) entry which is preliminary data.</text>
</comment>
<gene>
    <name evidence="1" type="ORF">BGAL_0146g00170</name>
</gene>
<organism evidence="1 2">
    <name type="scientific">Botrytis galanthina</name>
    <dbReference type="NCBI Taxonomy" id="278940"/>
    <lineage>
        <taxon>Eukaryota</taxon>
        <taxon>Fungi</taxon>
        <taxon>Dikarya</taxon>
        <taxon>Ascomycota</taxon>
        <taxon>Pezizomycotina</taxon>
        <taxon>Leotiomycetes</taxon>
        <taxon>Helotiales</taxon>
        <taxon>Sclerotiniaceae</taxon>
        <taxon>Botrytis</taxon>
    </lineage>
</organism>
<proteinExistence type="predicted"/>
<dbReference type="Proteomes" id="UP000308671">
    <property type="component" value="Unassembled WGS sequence"/>
</dbReference>
<accession>A0A4S8R0T2</accession>
<dbReference type="AlphaFoldDB" id="A0A4S8R0T2"/>
<dbReference type="EMBL" id="PQXL01000146">
    <property type="protein sequence ID" value="THV50541.1"/>
    <property type="molecule type" value="Genomic_DNA"/>
</dbReference>
<sequence>MYLSGGVGGVEFGAKIRETANKLTHCPVPRPGGVFKSSVVGAIVRMPHAHFVFKEIEICAC</sequence>
<name>A0A4S8R0T2_9HELO</name>
<reference evidence="1 2" key="1">
    <citation type="submission" date="2017-12" db="EMBL/GenBank/DDBJ databases">
        <title>Comparative genomics of Botrytis spp.</title>
        <authorList>
            <person name="Valero-Jimenez C.A."/>
            <person name="Tapia P."/>
            <person name="Veloso J."/>
            <person name="Silva-Moreno E."/>
            <person name="Staats M."/>
            <person name="Valdes J.H."/>
            <person name="Van Kan J.A.L."/>
        </authorList>
    </citation>
    <scope>NUCLEOTIDE SEQUENCE [LARGE SCALE GENOMIC DNA]</scope>
    <source>
        <strain evidence="1 2">MUCL435</strain>
    </source>
</reference>
<evidence type="ECO:0000313" key="1">
    <source>
        <dbReference type="EMBL" id="THV50541.1"/>
    </source>
</evidence>
<protein>
    <submittedName>
        <fullName evidence="1">Uncharacterized protein</fullName>
    </submittedName>
</protein>
<evidence type="ECO:0000313" key="2">
    <source>
        <dbReference type="Proteomes" id="UP000308671"/>
    </source>
</evidence>